<organism evidence="4 6">
    <name type="scientific">Didymodactylos carnosus</name>
    <dbReference type="NCBI Taxonomy" id="1234261"/>
    <lineage>
        <taxon>Eukaryota</taxon>
        <taxon>Metazoa</taxon>
        <taxon>Spiralia</taxon>
        <taxon>Gnathifera</taxon>
        <taxon>Rotifera</taxon>
        <taxon>Eurotatoria</taxon>
        <taxon>Bdelloidea</taxon>
        <taxon>Philodinida</taxon>
        <taxon>Philodinidae</taxon>
        <taxon>Didymodactylos</taxon>
    </lineage>
</organism>
<dbReference type="OrthoDB" id="10022528at2759"/>
<name>A0A814TC99_9BILA</name>
<keyword evidence="6" id="KW-1185">Reference proteome</keyword>
<dbReference type="PANTHER" id="PTHR45641">
    <property type="entry name" value="TETRATRICOPEPTIDE REPEAT PROTEIN (AFU_ORTHOLOGUE AFUA_6G03870)"/>
    <property type="match status" value="1"/>
</dbReference>
<feature type="repeat" description="TPR" evidence="3">
    <location>
        <begin position="86"/>
        <end position="119"/>
    </location>
</feature>
<reference evidence="4" key="1">
    <citation type="submission" date="2021-02" db="EMBL/GenBank/DDBJ databases">
        <authorList>
            <person name="Nowell W R."/>
        </authorList>
    </citation>
    <scope>NUCLEOTIDE SEQUENCE</scope>
</reference>
<evidence type="ECO:0000256" key="2">
    <source>
        <dbReference type="ARBA" id="ARBA00022803"/>
    </source>
</evidence>
<gene>
    <name evidence="4" type="ORF">GPM918_LOCUS21602</name>
    <name evidence="5" type="ORF">SRO942_LOCUS21599</name>
</gene>
<evidence type="ECO:0000256" key="3">
    <source>
        <dbReference type="PROSITE-ProRule" id="PRU00339"/>
    </source>
</evidence>
<feature type="repeat" description="TPR" evidence="3">
    <location>
        <begin position="128"/>
        <end position="161"/>
    </location>
</feature>
<comment type="caution">
    <text evidence="4">The sequence shown here is derived from an EMBL/GenBank/DDBJ whole genome shotgun (WGS) entry which is preliminary data.</text>
</comment>
<dbReference type="AlphaFoldDB" id="A0A814TC99"/>
<dbReference type="EMBL" id="CAJOBC010007152">
    <property type="protein sequence ID" value="CAF3922954.1"/>
    <property type="molecule type" value="Genomic_DNA"/>
</dbReference>
<accession>A0A814TC99</accession>
<feature type="repeat" description="TPR" evidence="3">
    <location>
        <begin position="170"/>
        <end position="203"/>
    </location>
</feature>
<dbReference type="Proteomes" id="UP000681722">
    <property type="component" value="Unassembled WGS sequence"/>
</dbReference>
<dbReference type="Pfam" id="PF13424">
    <property type="entry name" value="TPR_12"/>
    <property type="match status" value="2"/>
</dbReference>
<evidence type="ECO:0000313" key="4">
    <source>
        <dbReference type="EMBL" id="CAF1159480.1"/>
    </source>
</evidence>
<dbReference type="InterPro" id="IPR019734">
    <property type="entry name" value="TPR_rpt"/>
</dbReference>
<protein>
    <submittedName>
        <fullName evidence="4">Uncharacterized protein</fullName>
    </submittedName>
</protein>
<keyword evidence="2 3" id="KW-0802">TPR repeat</keyword>
<dbReference type="PANTHER" id="PTHR45641:SF19">
    <property type="entry name" value="NEPHROCYSTIN-3"/>
    <property type="match status" value="1"/>
</dbReference>
<keyword evidence="1" id="KW-0677">Repeat</keyword>
<proteinExistence type="predicted"/>
<dbReference type="EMBL" id="CAJNOQ010007152">
    <property type="protein sequence ID" value="CAF1159480.1"/>
    <property type="molecule type" value="Genomic_DNA"/>
</dbReference>
<dbReference type="SMART" id="SM00028">
    <property type="entry name" value="TPR"/>
    <property type="match status" value="8"/>
</dbReference>
<evidence type="ECO:0000313" key="5">
    <source>
        <dbReference type="EMBL" id="CAF3922954.1"/>
    </source>
</evidence>
<dbReference type="InterPro" id="IPR011990">
    <property type="entry name" value="TPR-like_helical_dom_sf"/>
</dbReference>
<evidence type="ECO:0000256" key="1">
    <source>
        <dbReference type="ARBA" id="ARBA00022737"/>
    </source>
</evidence>
<sequence>MGSTFQIDGIENDPKNSEIKQIKLTARDFNLTLLDEMKAKVKQSSQATLSILLVRYLNELGEDRISKRYLNQIVDSKQLENDPNLVSVYNCLGTIHFRQTLYGEALDYYRKALNTQARLQFSNNNALAEIFNNIGQTHLGLNHLDEAEQNLEEGIRIQKREAKHAQQHLASLYCNVGQVAYARQDYDEAEKHFQLSYDLYNRNTKISHDALGKRLLKADLCIAFGHLKSVQNPKDPTEANEKFIEALKIYESTLPSSHPKVAESHIDIVCEYARNKKFPSVIKYQNENFMGLLKDYEEKPATSQQDLATLCAIIGACFAHEGESDKAMEAWKKGIEHEQKAFLDQLLSSIRVSKVELPARLVQSAYRVALDHYTNTKDASKEYLGILYAKTYMYGQPIGSLRGQNSIVLANIYILQRDFKESMLVYKWILGLKAYDLTLLIGIPLQMLTATKTTVPNEEPIEELIRTDKILANKLADNEVIRLRMIINDCLAETYLSLKKYDEALQRSQMSFELKQRHFSSYHPSLARNRLLAASCSFQRGDYKNAVQYCEKAVEIQLDNMPSGHADIRSNYFLMGDCYCKMYKIELATEFYDRAQASNEIDADDDREMKRDVKALIRMHSNLANVFAKQKDFASARTHEEEKMDIFKEILPAFIVELIEDEDASSTTFDNLQTTLTTRLGLANGKTFAQVLRNFVFIYSSLGRAFQGGKGGSGIPVEPPRFPRIRQDPHRSVSIFFR</sequence>
<dbReference type="SUPFAM" id="SSF48452">
    <property type="entry name" value="TPR-like"/>
    <property type="match status" value="2"/>
</dbReference>
<dbReference type="Proteomes" id="UP000663829">
    <property type="component" value="Unassembled WGS sequence"/>
</dbReference>
<evidence type="ECO:0000313" key="6">
    <source>
        <dbReference type="Proteomes" id="UP000663829"/>
    </source>
</evidence>
<dbReference type="Gene3D" id="1.25.40.10">
    <property type="entry name" value="Tetratricopeptide repeat domain"/>
    <property type="match status" value="3"/>
</dbReference>
<dbReference type="PROSITE" id="PS50005">
    <property type="entry name" value="TPR"/>
    <property type="match status" value="3"/>
</dbReference>